<dbReference type="SMART" id="SM00360">
    <property type="entry name" value="RRM"/>
    <property type="match status" value="3"/>
</dbReference>
<accession>F8PJC0</accession>
<name>F8PJC0_SERL3</name>
<evidence type="ECO:0000256" key="3">
    <source>
        <dbReference type="PROSITE-ProRule" id="PRU00176"/>
    </source>
</evidence>
<organism evidence="7">
    <name type="scientific">Serpula lacrymans var. lacrymans (strain S7.3)</name>
    <name type="common">Dry rot fungus</name>
    <dbReference type="NCBI Taxonomy" id="936435"/>
    <lineage>
        <taxon>Eukaryota</taxon>
        <taxon>Fungi</taxon>
        <taxon>Dikarya</taxon>
        <taxon>Basidiomycota</taxon>
        <taxon>Agaricomycotina</taxon>
        <taxon>Agaricomycetes</taxon>
        <taxon>Agaricomycetidae</taxon>
        <taxon>Boletales</taxon>
        <taxon>Coniophorineae</taxon>
        <taxon>Serpulaceae</taxon>
        <taxon>Serpula</taxon>
    </lineage>
</organism>
<dbReference type="STRING" id="936435.F8PJC0"/>
<dbReference type="HOGENOM" id="CLU_010069_0_0_1"/>
<dbReference type="GO" id="GO:0003723">
    <property type="term" value="F:RNA binding"/>
    <property type="evidence" value="ECO:0007669"/>
    <property type="project" value="UniProtKB-UniRule"/>
</dbReference>
<dbReference type="EMBL" id="GL945475">
    <property type="protein sequence ID" value="EGO03745.1"/>
    <property type="molecule type" value="Genomic_DNA"/>
</dbReference>
<dbReference type="OMA" id="MCLFNVE"/>
<dbReference type="eggNOG" id="KOG0123">
    <property type="taxonomic scope" value="Eukaryota"/>
</dbReference>
<dbReference type="InterPro" id="IPR000504">
    <property type="entry name" value="RRM_dom"/>
</dbReference>
<evidence type="ECO:0000313" key="6">
    <source>
        <dbReference type="EMBL" id="EGO03745.1"/>
    </source>
</evidence>
<dbReference type="Pfam" id="PF00076">
    <property type="entry name" value="RRM_1"/>
    <property type="match status" value="3"/>
</dbReference>
<dbReference type="AlphaFoldDB" id="F8PJC0"/>
<dbReference type="InterPro" id="IPR012677">
    <property type="entry name" value="Nucleotide-bd_a/b_plait_sf"/>
</dbReference>
<dbReference type="InterPro" id="IPR035979">
    <property type="entry name" value="RBD_domain_sf"/>
</dbReference>
<dbReference type="PROSITE" id="PS50102">
    <property type="entry name" value="RRM"/>
    <property type="match status" value="2"/>
</dbReference>
<feature type="compositionally biased region" description="Low complexity" evidence="4">
    <location>
        <begin position="670"/>
        <end position="692"/>
    </location>
</feature>
<dbReference type="CDD" id="cd00590">
    <property type="entry name" value="RRM_SF"/>
    <property type="match status" value="2"/>
</dbReference>
<keyword evidence="7" id="KW-1185">Reference proteome</keyword>
<proteinExistence type="predicted"/>
<reference evidence="7" key="1">
    <citation type="journal article" date="2011" name="Science">
        <title>The plant cell wall-decomposing machinery underlies the functional diversity of forest fungi.</title>
        <authorList>
            <person name="Eastwood D.C."/>
            <person name="Floudas D."/>
            <person name="Binder M."/>
            <person name="Majcherczyk A."/>
            <person name="Schneider P."/>
            <person name="Aerts A."/>
            <person name="Asiegbu F.O."/>
            <person name="Baker S.E."/>
            <person name="Barry K."/>
            <person name="Bendiksby M."/>
            <person name="Blumentritt M."/>
            <person name="Coutinho P.M."/>
            <person name="Cullen D."/>
            <person name="de Vries R.P."/>
            <person name="Gathman A."/>
            <person name="Goodell B."/>
            <person name="Henrissat B."/>
            <person name="Ihrmark K."/>
            <person name="Kauserud H."/>
            <person name="Kohler A."/>
            <person name="LaButti K."/>
            <person name="Lapidus A."/>
            <person name="Lavin J.L."/>
            <person name="Lee Y.-H."/>
            <person name="Lindquist E."/>
            <person name="Lilly W."/>
            <person name="Lucas S."/>
            <person name="Morin E."/>
            <person name="Murat C."/>
            <person name="Oguiza J.A."/>
            <person name="Park J."/>
            <person name="Pisabarro A.G."/>
            <person name="Riley R."/>
            <person name="Rosling A."/>
            <person name="Salamov A."/>
            <person name="Schmidt O."/>
            <person name="Schmutz J."/>
            <person name="Skrede I."/>
            <person name="Stenlid J."/>
            <person name="Wiebenga A."/>
            <person name="Xie X."/>
            <person name="Kuees U."/>
            <person name="Hibbett D.S."/>
            <person name="Hoffmeister D."/>
            <person name="Hoegberg N."/>
            <person name="Martin F."/>
            <person name="Grigoriev I.V."/>
            <person name="Watkinson S.C."/>
        </authorList>
    </citation>
    <scope>NUCLEOTIDE SEQUENCE [LARGE SCALE GENOMIC DNA]</scope>
    <source>
        <strain evidence="7">strain S7.3</strain>
    </source>
</reference>
<feature type="region of interest" description="Disordered" evidence="4">
    <location>
        <begin position="636"/>
        <end position="693"/>
    </location>
</feature>
<evidence type="ECO:0000256" key="1">
    <source>
        <dbReference type="ARBA" id="ARBA00022737"/>
    </source>
</evidence>
<sequence length="808" mass="86518">MASGYAPPPPQERELQPHPYLHEPLLYISNLPPFVMDENLALAFQACAPFRLNITRDGSNRPLSGTIEFKYLEKAEKALATLQSRPILGLQPPVLLVLSPYTPTNPPTPLPPPSASPRLVKHLPVGYSDFQLYDIFRTYGALASVRTQTGFGSDTGVVEFWREEDARMAEEAMHCAEVEGQNIAVQVYQARRASGNVSEFSANAPTFVPSGSVFPYPTQVCISNPGYQYSPPRASPFPMRSSPVFVHGPGQQVQLAPMSGPGSNSHSGLIDPCNLFCKNLDPEIDSNGLFAHFRQFGQIVSARVMRNENGDSRGFGFVSFQTPDQASAAMHAMNGMVFGSKQLVVRLHEPKQLRQEKLAQRFGHNGHPRSASGATSPTASEGGESYVGWSSPRHVSSALGSPVISHLDGPGRGRRGSGSYYNAALTGTLNLPMRYDDLAALSPVVRKEVLTGELSRRIKATDSVPAGDIDTVVESLVSLSLSEVVSGFQDPAKFTDQIQNARKSLKTSKSPSPPAKSPSPSNSQDSRLLDPNALNATASAPEHPSTPISISASLSTPPRTSSPSGSVPPTSEKDRMAAAVSKLESSRQGELTELLMSLPKRERAMCLFNVEVLRAKIADAKMVLESDEVDEPQKIETQSVQSAPAPAPQAPVTPQAKKVISSVQDSPQTPALSSRGPSAASSPVPATPGAPSHTIASLARLPAAEIVKLANSSSATGLPLPKADPLVVKTTDEFVDSLLDKPIQVQKQQLGDKLWRTIKSFGIKGAPKLTIALLDQDDLRALAHLMNSYPSVLKEKALLLQTAQTGSK</sequence>
<dbReference type="Gene3D" id="3.30.70.330">
    <property type="match status" value="3"/>
</dbReference>
<evidence type="ECO:0000256" key="4">
    <source>
        <dbReference type="SAM" id="MobiDB-lite"/>
    </source>
</evidence>
<feature type="domain" description="RRM" evidence="5">
    <location>
        <begin position="116"/>
        <end position="190"/>
    </location>
</feature>
<evidence type="ECO:0000259" key="5">
    <source>
        <dbReference type="PROSITE" id="PS50102"/>
    </source>
</evidence>
<feature type="compositionally biased region" description="Low complexity" evidence="4">
    <location>
        <begin position="551"/>
        <end position="570"/>
    </location>
</feature>
<dbReference type="OrthoDB" id="6159137at2759"/>
<gene>
    <name evidence="6" type="ORF">SERLA73DRAFT_102011</name>
</gene>
<dbReference type="SUPFAM" id="SSF54928">
    <property type="entry name" value="RNA-binding domain, RBD"/>
    <property type="match status" value="2"/>
</dbReference>
<dbReference type="PANTHER" id="PTHR24012">
    <property type="entry name" value="RNA BINDING PROTEIN"/>
    <property type="match status" value="1"/>
</dbReference>
<dbReference type="SUPFAM" id="SSF63570">
    <property type="entry name" value="PABC (PABP) domain"/>
    <property type="match status" value="1"/>
</dbReference>
<feature type="region of interest" description="Disordered" evidence="4">
    <location>
        <begin position="361"/>
        <end position="391"/>
    </location>
</feature>
<feature type="domain" description="RRM" evidence="5">
    <location>
        <begin position="273"/>
        <end position="350"/>
    </location>
</feature>
<feature type="region of interest" description="Disordered" evidence="4">
    <location>
        <begin position="502"/>
        <end position="575"/>
    </location>
</feature>
<dbReference type="InParanoid" id="F8PJC0"/>
<keyword evidence="2 3" id="KW-0694">RNA-binding</keyword>
<dbReference type="Proteomes" id="UP000008063">
    <property type="component" value="Unassembled WGS sequence"/>
</dbReference>
<protein>
    <recommendedName>
        <fullName evidence="5">RRM domain-containing protein</fullName>
    </recommendedName>
</protein>
<evidence type="ECO:0000256" key="2">
    <source>
        <dbReference type="ARBA" id="ARBA00022884"/>
    </source>
</evidence>
<dbReference type="InterPro" id="IPR036053">
    <property type="entry name" value="PABP-dom"/>
</dbReference>
<evidence type="ECO:0000313" key="7">
    <source>
        <dbReference type="Proteomes" id="UP000008063"/>
    </source>
</evidence>
<keyword evidence="1" id="KW-0677">Repeat</keyword>
<dbReference type="Gene3D" id="1.10.1900.10">
    <property type="entry name" value="c-terminal domain of poly(a) binding protein"/>
    <property type="match status" value="2"/>
</dbReference>